<accession>S0FWH2</accession>
<dbReference type="EMBL" id="APJX01000015">
    <property type="protein sequence ID" value="EMS77494.1"/>
    <property type="molecule type" value="Genomic_DNA"/>
</dbReference>
<dbReference type="Proteomes" id="UP000014216">
    <property type="component" value="Unassembled WGS sequence"/>
</dbReference>
<keyword evidence="1" id="KW-0812">Transmembrane</keyword>
<proteinExistence type="predicted"/>
<dbReference type="RefSeq" id="WP_006968569.1">
    <property type="nucleotide sequence ID" value="NZ_APJX01000015.1"/>
</dbReference>
<protein>
    <recommendedName>
        <fullName evidence="2">Transposase InsH N-terminal domain-containing protein</fullName>
    </recommendedName>
</protein>
<reference evidence="3 4" key="1">
    <citation type="journal article" date="2013" name="Genome Announc.">
        <title>Draft Genome Sequence of Desulfotignum phosphitoxidans DSM 13687 Strain FiPS-3.</title>
        <authorList>
            <person name="Poehlein A."/>
            <person name="Daniel R."/>
            <person name="Simeonova D.D."/>
        </authorList>
    </citation>
    <scope>NUCLEOTIDE SEQUENCE [LARGE SCALE GENOMIC DNA]</scope>
    <source>
        <strain evidence="3 4">DSM 13687</strain>
    </source>
</reference>
<evidence type="ECO:0000259" key="2">
    <source>
        <dbReference type="Pfam" id="PF05598"/>
    </source>
</evidence>
<feature type="domain" description="Transposase InsH N-terminal" evidence="2">
    <location>
        <begin position="59"/>
        <end position="145"/>
    </location>
</feature>
<evidence type="ECO:0000256" key="1">
    <source>
        <dbReference type="SAM" id="Phobius"/>
    </source>
</evidence>
<evidence type="ECO:0000313" key="3">
    <source>
        <dbReference type="EMBL" id="EMS77494.1"/>
    </source>
</evidence>
<name>S0FWH2_9BACT</name>
<organism evidence="3 4">
    <name type="scientific">Desulfotignum phosphitoxidans DSM 13687</name>
    <dbReference type="NCBI Taxonomy" id="1286635"/>
    <lineage>
        <taxon>Bacteria</taxon>
        <taxon>Pseudomonadati</taxon>
        <taxon>Thermodesulfobacteriota</taxon>
        <taxon>Desulfobacteria</taxon>
        <taxon>Desulfobacterales</taxon>
        <taxon>Desulfobacteraceae</taxon>
        <taxon>Desulfotignum</taxon>
    </lineage>
</organism>
<dbReference type="InterPro" id="IPR008490">
    <property type="entry name" value="Transposase_InsH_N"/>
</dbReference>
<feature type="transmembrane region" description="Helical" evidence="1">
    <location>
        <begin position="555"/>
        <end position="574"/>
    </location>
</feature>
<keyword evidence="1" id="KW-1133">Transmembrane helix</keyword>
<keyword evidence="1" id="KW-0472">Membrane</keyword>
<comment type="caution">
    <text evidence="3">The sequence shown here is derived from an EMBL/GenBank/DDBJ whole genome shotgun (WGS) entry which is preliminary data.</text>
</comment>
<dbReference type="Pfam" id="PF05598">
    <property type="entry name" value="DUF772"/>
    <property type="match status" value="1"/>
</dbReference>
<sequence>MASLRRFDIGSISRKLNGINARISVANSIPFPCLNLLSSYQFKKRFVKVLPNGDVQGGFSRMIISLIDFSFVRSLTAHLYTMKSPPPYDPVSLFLLELFRYIDQYPNMDRFLKDLRDKDKGRAYRTYAGIDMNHIPTKGTFSHFKLRLGEGLYNEIFHILVDIFHQLEMITFDIIAHDGTLFPTRARYKGCTCFSGQCERIEANDVIDRVKKQVFYRLNNLAKVDLEKPFKIKIDCPCDTLPEKVKRPRIEALVMKISVMDDAMSQNQIHTAMLFGVKEQLDKQGLCLNTIRTNIAELAPDLDRIILRCPKIPTDTDARIGVRNDPKNSARKQKIFGYNMVLSTSVELDLKLELPVGVVNMAGNGKEGEKIITLGQQTRSHHDCRPKIDIADAKYDNTENYTFLRDNGSIPIIDYNARRENLTAKALRERGYDRNGWPYAPCGMPTRTNGFDAARQRLTFCCMKQCLKLKAPGIRILDKAYDIKACNHLKKTCGYTTHSFIHQHPRLLNEIPRGTRLYNEIKRCRSASERSNSTVKETLNILEKPIVYNKVRADILVQIATIVLLLYRAFAFIVKISMLFMKYRETQDPDIAKKLQAFEVPKAIRNIIQRE</sequence>
<keyword evidence="4" id="KW-1185">Reference proteome</keyword>
<dbReference type="AlphaFoldDB" id="S0FWH2"/>
<gene>
    <name evidence="3" type="ORF">Dpo_15c00700</name>
</gene>
<evidence type="ECO:0000313" key="4">
    <source>
        <dbReference type="Proteomes" id="UP000014216"/>
    </source>
</evidence>